<dbReference type="Proteomes" id="UP000677082">
    <property type="component" value="Unassembled WGS sequence"/>
</dbReference>
<dbReference type="PANTHER" id="PTHR43649:SF30">
    <property type="entry name" value="ABC TRANSPORTER SUBSTRATE-BINDING PROTEIN"/>
    <property type="match status" value="1"/>
</dbReference>
<keyword evidence="2" id="KW-1185">Reference proteome</keyword>
<dbReference type="RefSeq" id="WP_213009483.1">
    <property type="nucleotide sequence ID" value="NZ_BOQN01000068.1"/>
</dbReference>
<dbReference type="Gene3D" id="3.40.190.10">
    <property type="entry name" value="Periplasmic binding protein-like II"/>
    <property type="match status" value="2"/>
</dbReference>
<dbReference type="EMBL" id="BOQN01000068">
    <property type="protein sequence ID" value="GIM93686.1"/>
    <property type="molecule type" value="Genomic_DNA"/>
</dbReference>
<evidence type="ECO:0000313" key="1">
    <source>
        <dbReference type="EMBL" id="GIM93686.1"/>
    </source>
</evidence>
<gene>
    <name evidence="1" type="ORF">Ato02nite_054790</name>
</gene>
<dbReference type="InterPro" id="IPR006311">
    <property type="entry name" value="TAT_signal"/>
</dbReference>
<protein>
    <submittedName>
        <fullName evidence="1">Sugar-binding protein</fullName>
    </submittedName>
</protein>
<dbReference type="SUPFAM" id="SSF53850">
    <property type="entry name" value="Periplasmic binding protein-like II"/>
    <property type="match status" value="1"/>
</dbReference>
<dbReference type="Pfam" id="PF01547">
    <property type="entry name" value="SBP_bac_1"/>
    <property type="match status" value="1"/>
</dbReference>
<accession>A0A919TGS5</accession>
<sequence length="435" mass="45962">MNTIDPSVPGRFSRRGFLGLGAAVGGGMLLSACGGGSASGGGNLKFWDMPWGQANYTAAAKKLTEGYQPADGLPGATYQGIQWANFSQTFSSAIASKTGPAVSTGGGFQAFQFAEQGAIAYADDVIDQFRQDGTADDFLPGQLDAMKTAKGYAAVPWQLDFRVWWYRKSLLDAAGVEVPTTWDELLNACRTLAGRGLFGFGTGAGAGNNLGSQGLHLMMLNNGGGLFDPDGKVDVVTEANLEAMRFVQELVKAKAVDRASISYTTDNLITQWKNKKVAMGIHTAGLDTDTGESDGDLQVMGPLTGPGGAKAGLVFQNNIMMYADTPSQKGSEAFLSYYIRNMKTLWQQNVVAGLPVLKSIVALPEFQAQKQKAKIIAEWAPVAKSFAANSKTLFGGLAAVDSSQPITQFAQTVLAGKDPRPALTTLQQALEAIVK</sequence>
<proteinExistence type="predicted"/>
<dbReference type="InterPro" id="IPR050490">
    <property type="entry name" value="Bact_solute-bd_prot1"/>
</dbReference>
<dbReference type="PROSITE" id="PS51318">
    <property type="entry name" value="TAT"/>
    <property type="match status" value="1"/>
</dbReference>
<evidence type="ECO:0000313" key="2">
    <source>
        <dbReference type="Proteomes" id="UP000677082"/>
    </source>
</evidence>
<organism evidence="1 2">
    <name type="scientific">Paractinoplanes toevensis</name>
    <dbReference type="NCBI Taxonomy" id="571911"/>
    <lineage>
        <taxon>Bacteria</taxon>
        <taxon>Bacillati</taxon>
        <taxon>Actinomycetota</taxon>
        <taxon>Actinomycetes</taxon>
        <taxon>Micromonosporales</taxon>
        <taxon>Micromonosporaceae</taxon>
        <taxon>Paractinoplanes</taxon>
    </lineage>
</organism>
<dbReference type="PANTHER" id="PTHR43649">
    <property type="entry name" value="ARABINOSE-BINDING PROTEIN-RELATED"/>
    <property type="match status" value="1"/>
</dbReference>
<dbReference type="AlphaFoldDB" id="A0A919TGS5"/>
<dbReference type="InterPro" id="IPR006059">
    <property type="entry name" value="SBP"/>
</dbReference>
<name>A0A919TGS5_9ACTN</name>
<comment type="caution">
    <text evidence="1">The sequence shown here is derived from an EMBL/GenBank/DDBJ whole genome shotgun (WGS) entry which is preliminary data.</text>
</comment>
<reference evidence="1 2" key="1">
    <citation type="submission" date="2021-03" db="EMBL/GenBank/DDBJ databases">
        <title>Whole genome shotgun sequence of Actinoplanes toevensis NBRC 105298.</title>
        <authorList>
            <person name="Komaki H."/>
            <person name="Tamura T."/>
        </authorList>
    </citation>
    <scope>NUCLEOTIDE SEQUENCE [LARGE SCALE GENOMIC DNA]</scope>
    <source>
        <strain evidence="1 2">NBRC 105298</strain>
    </source>
</reference>